<dbReference type="SUPFAM" id="SSF53383">
    <property type="entry name" value="PLP-dependent transferases"/>
    <property type="match status" value="1"/>
</dbReference>
<evidence type="ECO:0000256" key="5">
    <source>
        <dbReference type="ARBA" id="ARBA00022917"/>
    </source>
</evidence>
<keyword evidence="6 8" id="KW-0711">Selenium</keyword>
<dbReference type="Gene3D" id="3.90.1150.180">
    <property type="match status" value="1"/>
</dbReference>
<reference evidence="10 11" key="1">
    <citation type="submission" date="2020-10" db="EMBL/GenBank/DDBJ databases">
        <title>Connecting structure to function with the recovery of over 1000 high-quality activated sludge metagenome-assembled genomes encoding full-length rRNA genes using long-read sequencing.</title>
        <authorList>
            <person name="Singleton C.M."/>
            <person name="Petriglieri F."/>
            <person name="Kristensen J.M."/>
            <person name="Kirkegaard R.H."/>
            <person name="Michaelsen T.Y."/>
            <person name="Andersen M.H."/>
            <person name="Karst S.M."/>
            <person name="Dueholm M.S."/>
            <person name="Nielsen P.H."/>
            <person name="Albertsen M."/>
        </authorList>
    </citation>
    <scope>NUCLEOTIDE SEQUENCE [LARGE SCALE GENOMIC DNA]</scope>
    <source>
        <strain evidence="10">Lyne_18-Q3-R50-59_MAXAC.006</strain>
    </source>
</reference>
<dbReference type="GO" id="GO:0001514">
    <property type="term" value="P:selenocysteine incorporation"/>
    <property type="evidence" value="ECO:0007669"/>
    <property type="project" value="UniProtKB-UniRule"/>
</dbReference>
<dbReference type="Proteomes" id="UP000727993">
    <property type="component" value="Unassembled WGS sequence"/>
</dbReference>
<evidence type="ECO:0000256" key="4">
    <source>
        <dbReference type="ARBA" id="ARBA00022898"/>
    </source>
</evidence>
<feature type="modified residue" description="N6-(pyridoxal phosphate)lysine" evidence="8 9">
    <location>
        <position position="287"/>
    </location>
</feature>
<organism evidence="10 11">
    <name type="scientific">Candidatus Neomicrothrix subdominans</name>
    <dbReference type="NCBI Taxonomy" id="2954438"/>
    <lineage>
        <taxon>Bacteria</taxon>
        <taxon>Bacillati</taxon>
        <taxon>Actinomycetota</taxon>
        <taxon>Acidimicrobiia</taxon>
        <taxon>Acidimicrobiales</taxon>
        <taxon>Microthrixaceae</taxon>
        <taxon>Candidatus Neomicrothrix</taxon>
    </lineage>
</organism>
<accession>A0A936TEP2</accession>
<evidence type="ECO:0000256" key="2">
    <source>
        <dbReference type="ARBA" id="ARBA00022490"/>
    </source>
</evidence>
<protein>
    <recommendedName>
        <fullName evidence="8">L-seryl-tRNA(Sec) selenium transferase</fullName>
        <ecNumber evidence="8">2.9.1.1</ecNumber>
    </recommendedName>
    <alternativeName>
        <fullName evidence="8">Selenocysteine synthase</fullName>
        <shortName evidence="8">Sec synthase</shortName>
    </alternativeName>
    <alternativeName>
        <fullName evidence="8">Selenocysteinyl-tRNA(Sec) synthase</fullName>
    </alternativeName>
</protein>
<keyword evidence="3 8" id="KW-0808">Transferase</keyword>
<keyword evidence="4 8" id="KW-0663">Pyridoxal phosphate</keyword>
<dbReference type="AlphaFoldDB" id="A0A936TEP2"/>
<comment type="similarity">
    <text evidence="7 8">Belongs to the SelA family.</text>
</comment>
<evidence type="ECO:0000256" key="7">
    <source>
        <dbReference type="ARBA" id="ARBA00044507"/>
    </source>
</evidence>
<name>A0A936TEP2_9ACTN</name>
<comment type="caution">
    <text evidence="10">The sequence shown here is derived from an EMBL/GenBank/DDBJ whole genome shotgun (WGS) entry which is preliminary data.</text>
</comment>
<evidence type="ECO:0000313" key="11">
    <source>
        <dbReference type="Proteomes" id="UP000727993"/>
    </source>
</evidence>
<sequence length="447" mass="45528">MPVRPLGASLRSVRPPSIDRLARDHAASGLAHPTLVALARRTVAEVAPEAVETTLAAAVAHRLAQRTQEVINGTGVLLHTNLGRAPVDPAPADRYSNLEVDLSGGKRGPRAAAVTDLATVLTGAEAALVVNNCAAAVMLALAAVAGGGGVIVSRGELVEIGGGFRIPDVLAQSGASLVEVGTTNRTKPADLIAAFERAPGDGPPVTMVLKVHQSNYRIVGFTEAVSVAESRRLAPDDVVVMADLGSGLLDARCRWLPGGPPAWLADEPGVAQVLADGADLVAVSCDKLMGGPQAGLLVGRADLIARCARHPLMRALRCGGATLAALEHTLGAYAARDLDALVFWSLATEPVEALAGRADALARRVAAARVIDTVATTGGGTLPGAEIPSVGLALPGDHAAALRAADPPVIARQADGDTIVDLRTVFADQDDHLGSALNAVLSGSADR</sequence>
<evidence type="ECO:0000256" key="3">
    <source>
        <dbReference type="ARBA" id="ARBA00022679"/>
    </source>
</evidence>
<keyword evidence="2 8" id="KW-0963">Cytoplasm</keyword>
<dbReference type="GO" id="GO:0004125">
    <property type="term" value="F:L-seryl-tRNA(Sec) selenium transferase activity"/>
    <property type="evidence" value="ECO:0007669"/>
    <property type="project" value="UniProtKB-UniRule"/>
</dbReference>
<dbReference type="InterPro" id="IPR015424">
    <property type="entry name" value="PyrdxlP-dep_Trfase"/>
</dbReference>
<proteinExistence type="inferred from homology"/>
<dbReference type="GO" id="GO:0005737">
    <property type="term" value="C:cytoplasm"/>
    <property type="evidence" value="ECO:0007669"/>
    <property type="project" value="UniProtKB-SubCell"/>
</dbReference>
<dbReference type="EC" id="2.9.1.1" evidence="8"/>
<dbReference type="Gene3D" id="3.40.640.10">
    <property type="entry name" value="Type I PLP-dependent aspartate aminotransferase-like (Major domain)"/>
    <property type="match status" value="1"/>
</dbReference>
<comment type="pathway">
    <text evidence="8">Aminoacyl-tRNA biosynthesis; selenocysteinyl-tRNA(Sec) biosynthesis; selenocysteinyl-tRNA(Sec) from L-seryl-tRNA(Sec) (bacterial route): step 1/1.</text>
</comment>
<comment type="subcellular location">
    <subcellularLocation>
        <location evidence="8">Cytoplasm</location>
    </subcellularLocation>
</comment>
<dbReference type="InterPro" id="IPR015421">
    <property type="entry name" value="PyrdxlP-dep_Trfase_major"/>
</dbReference>
<evidence type="ECO:0000256" key="9">
    <source>
        <dbReference type="PIRSR" id="PIRSR618319-50"/>
    </source>
</evidence>
<dbReference type="Pfam" id="PF03841">
    <property type="entry name" value="SelA"/>
    <property type="match status" value="1"/>
</dbReference>
<comment type="function">
    <text evidence="8">Converts seryl-tRNA(Sec) to selenocysteinyl-tRNA(Sec) required for selenoprotein biosynthesis.</text>
</comment>
<dbReference type="PANTHER" id="PTHR32328:SF0">
    <property type="entry name" value="L-SERYL-TRNA(SEC) SELENIUM TRANSFERASE"/>
    <property type="match status" value="1"/>
</dbReference>
<dbReference type="PANTHER" id="PTHR32328">
    <property type="entry name" value="L-SERYL-TRNA(SEC) SELENIUM TRANSFERASE"/>
    <property type="match status" value="1"/>
</dbReference>
<evidence type="ECO:0000256" key="6">
    <source>
        <dbReference type="ARBA" id="ARBA00023266"/>
    </source>
</evidence>
<comment type="catalytic activity">
    <reaction evidence="8">
        <text>L-seryl-tRNA(Sec) + selenophosphate + H(+) = L-selenocysteinyl-tRNA(Sec) + phosphate</text>
        <dbReference type="Rhea" id="RHEA:22728"/>
        <dbReference type="Rhea" id="RHEA-COMP:9742"/>
        <dbReference type="Rhea" id="RHEA-COMP:9743"/>
        <dbReference type="ChEBI" id="CHEBI:15378"/>
        <dbReference type="ChEBI" id="CHEBI:16144"/>
        <dbReference type="ChEBI" id="CHEBI:43474"/>
        <dbReference type="ChEBI" id="CHEBI:78533"/>
        <dbReference type="ChEBI" id="CHEBI:78573"/>
        <dbReference type="EC" id="2.9.1.1"/>
    </reaction>
</comment>
<comment type="cofactor">
    <cofactor evidence="1 8 9">
        <name>pyridoxal 5'-phosphate</name>
        <dbReference type="ChEBI" id="CHEBI:597326"/>
    </cofactor>
</comment>
<gene>
    <name evidence="8 10" type="primary">selA</name>
    <name evidence="10" type="ORF">IPN02_08740</name>
</gene>
<evidence type="ECO:0000313" key="10">
    <source>
        <dbReference type="EMBL" id="MBK9296909.1"/>
    </source>
</evidence>
<dbReference type="EMBL" id="JADJZA010000006">
    <property type="protein sequence ID" value="MBK9296909.1"/>
    <property type="molecule type" value="Genomic_DNA"/>
</dbReference>
<keyword evidence="5 8" id="KW-0648">Protein biosynthesis</keyword>
<dbReference type="InterPro" id="IPR004534">
    <property type="entry name" value="SelA_trans"/>
</dbReference>
<dbReference type="NCBIfam" id="TIGR00474">
    <property type="entry name" value="selA"/>
    <property type="match status" value="1"/>
</dbReference>
<evidence type="ECO:0000256" key="8">
    <source>
        <dbReference type="HAMAP-Rule" id="MF_00423"/>
    </source>
</evidence>
<dbReference type="InterPro" id="IPR018319">
    <property type="entry name" value="SelA-like"/>
</dbReference>
<dbReference type="HAMAP" id="MF_00423">
    <property type="entry name" value="SelA"/>
    <property type="match status" value="1"/>
</dbReference>
<dbReference type="GO" id="GO:0001717">
    <property type="term" value="P:conversion of seryl-tRNAsec to selenocys-tRNAsec"/>
    <property type="evidence" value="ECO:0007669"/>
    <property type="project" value="UniProtKB-UniRule"/>
</dbReference>
<evidence type="ECO:0000256" key="1">
    <source>
        <dbReference type="ARBA" id="ARBA00001933"/>
    </source>
</evidence>